<evidence type="ECO:0000256" key="1">
    <source>
        <dbReference type="SAM" id="MobiDB-lite"/>
    </source>
</evidence>
<feature type="region of interest" description="Disordered" evidence="1">
    <location>
        <begin position="131"/>
        <end position="158"/>
    </location>
</feature>
<dbReference type="STRING" id="554155.C5FF12"/>
<sequence length="454" mass="49794">MEVRDAPVLFTSLYRSDSQGFRSRRSHTSLQHISLAPLSSRFPLDDDTEDGGYFSSINQGSGGVGPDRNTYQSHAISSSYLSSISVPVTPSLLSQSRNVSQANLTKRKKTSQGMPMSESHLYALDVAGPLHHQQPRHHQRSRSYNPRSRKMGASGISTPRIQDNEWLLRTGLALASSTREEKGQSWLVKRESSTSLVSHNEDGQKSHSRGRREFQGRRSGVSTPLARSRRGSNSHAGSKRSSRVDLAMTPSCSTGQHLHSGAVTPRSRDIPGLVPDFLDESIREELAALQTHSPTDDSAASRGGAEPDSMPVSYQEYYNYDLDSDDDSEDEAVSEAEVHRLTRERGFGLGSWIDRLVEWTVFGPEDESVQPPTLGNSHRPGQRTTFSTEGNTRAEIDLDPRDQLETVSNAGTDVSEGTNPDTEILSSALEVAPAQGGWTNDLRWLLRAAGNAVL</sequence>
<reference evidence="3" key="1">
    <citation type="journal article" date="2012" name="MBio">
        <title>Comparative genome analysis of Trichophyton rubrum and related dermatophytes reveals candidate genes involved in infection.</title>
        <authorList>
            <person name="Martinez D.A."/>
            <person name="Oliver B.G."/>
            <person name="Graeser Y."/>
            <person name="Goldberg J.M."/>
            <person name="Li W."/>
            <person name="Martinez-Rossi N.M."/>
            <person name="Monod M."/>
            <person name="Shelest E."/>
            <person name="Barton R.C."/>
            <person name="Birch E."/>
            <person name="Brakhage A.A."/>
            <person name="Chen Z."/>
            <person name="Gurr S.J."/>
            <person name="Heiman D."/>
            <person name="Heitman J."/>
            <person name="Kosti I."/>
            <person name="Rossi A."/>
            <person name="Saif S."/>
            <person name="Samalova M."/>
            <person name="Saunders C.W."/>
            <person name="Shea T."/>
            <person name="Summerbell R.C."/>
            <person name="Xu J."/>
            <person name="Young S."/>
            <person name="Zeng Q."/>
            <person name="Birren B.W."/>
            <person name="Cuomo C.A."/>
            <person name="White T.C."/>
        </authorList>
    </citation>
    <scope>NUCLEOTIDE SEQUENCE [LARGE SCALE GENOMIC DNA]</scope>
    <source>
        <strain evidence="3">ATCC MYA-4605 / CBS 113480</strain>
    </source>
</reference>
<feature type="region of interest" description="Disordered" evidence="1">
    <location>
        <begin position="50"/>
        <end position="70"/>
    </location>
</feature>
<dbReference type="Pfam" id="PF13136">
    <property type="entry name" value="DUF3984"/>
    <property type="match status" value="1"/>
</dbReference>
<dbReference type="Proteomes" id="UP000002035">
    <property type="component" value="Unassembled WGS sequence"/>
</dbReference>
<gene>
    <name evidence="2" type="ORF">MCYG_01194</name>
</gene>
<proteinExistence type="predicted"/>
<dbReference type="OrthoDB" id="5428495at2759"/>
<protein>
    <submittedName>
        <fullName evidence="2">Uncharacterized protein</fullName>
    </submittedName>
</protein>
<dbReference type="InterPro" id="IPR025040">
    <property type="entry name" value="DUF3984"/>
</dbReference>
<feature type="compositionally biased region" description="Basic residues" evidence="1">
    <location>
        <begin position="227"/>
        <end position="241"/>
    </location>
</feature>
<dbReference type="OMA" id="WHDAAWL"/>
<dbReference type="EMBL" id="DS995701">
    <property type="protein sequence ID" value="EEQ28306.1"/>
    <property type="molecule type" value="Genomic_DNA"/>
</dbReference>
<dbReference type="VEuPathDB" id="FungiDB:MCYG_01194"/>
<keyword evidence="3" id="KW-1185">Reference proteome</keyword>
<evidence type="ECO:0000313" key="3">
    <source>
        <dbReference type="Proteomes" id="UP000002035"/>
    </source>
</evidence>
<evidence type="ECO:0000313" key="2">
    <source>
        <dbReference type="EMBL" id="EEQ28306.1"/>
    </source>
</evidence>
<feature type="region of interest" description="Disordered" evidence="1">
    <location>
        <begin position="367"/>
        <end position="392"/>
    </location>
</feature>
<feature type="compositionally biased region" description="Polar residues" evidence="1">
    <location>
        <begin position="382"/>
        <end position="391"/>
    </location>
</feature>
<name>C5FF12_ARTOC</name>
<accession>C5FF12</accession>
<organism evidence="2 3">
    <name type="scientific">Arthroderma otae (strain ATCC MYA-4605 / CBS 113480)</name>
    <name type="common">Microsporum canis</name>
    <dbReference type="NCBI Taxonomy" id="554155"/>
    <lineage>
        <taxon>Eukaryota</taxon>
        <taxon>Fungi</taxon>
        <taxon>Dikarya</taxon>
        <taxon>Ascomycota</taxon>
        <taxon>Pezizomycotina</taxon>
        <taxon>Eurotiomycetes</taxon>
        <taxon>Eurotiomycetidae</taxon>
        <taxon>Onygenales</taxon>
        <taxon>Arthrodermataceae</taxon>
        <taxon>Microsporum</taxon>
    </lineage>
</organism>
<feature type="region of interest" description="Disordered" evidence="1">
    <location>
        <begin position="289"/>
        <end position="311"/>
    </location>
</feature>
<dbReference type="RefSeq" id="XP_002851090.1">
    <property type="nucleotide sequence ID" value="XM_002851044.1"/>
</dbReference>
<dbReference type="GeneID" id="9228631"/>
<feature type="region of interest" description="Disordered" evidence="1">
    <location>
        <begin position="178"/>
        <end position="274"/>
    </location>
</feature>
<feature type="compositionally biased region" description="Polar residues" evidence="1">
    <location>
        <begin position="95"/>
        <end position="104"/>
    </location>
</feature>
<feature type="compositionally biased region" description="Basic and acidic residues" evidence="1">
    <location>
        <begin position="199"/>
        <end position="216"/>
    </location>
</feature>
<dbReference type="AlphaFoldDB" id="C5FF12"/>
<feature type="compositionally biased region" description="Basic and acidic residues" evidence="1">
    <location>
        <begin position="178"/>
        <end position="192"/>
    </location>
</feature>
<feature type="region of interest" description="Disordered" evidence="1">
    <location>
        <begin position="95"/>
        <end position="115"/>
    </location>
</feature>
<dbReference type="eggNOG" id="ENOG502S1RX">
    <property type="taxonomic scope" value="Eukaryota"/>
</dbReference>
<dbReference type="HOGENOM" id="CLU_040208_1_0_1"/>